<organism evidence="4 5">
    <name type="scientific">Methylomonas denitrificans</name>
    <dbReference type="NCBI Taxonomy" id="1538553"/>
    <lineage>
        <taxon>Bacteria</taxon>
        <taxon>Pseudomonadati</taxon>
        <taxon>Pseudomonadota</taxon>
        <taxon>Gammaproteobacteria</taxon>
        <taxon>Methylococcales</taxon>
        <taxon>Methylococcaceae</taxon>
        <taxon>Methylomonas</taxon>
    </lineage>
</organism>
<feature type="signal peptide" evidence="3">
    <location>
        <begin position="1"/>
        <end position="25"/>
    </location>
</feature>
<feature type="compositionally biased region" description="Polar residues" evidence="1">
    <location>
        <begin position="160"/>
        <end position="172"/>
    </location>
</feature>
<gene>
    <name evidence="4" type="ORF">JT25_020340</name>
</gene>
<dbReference type="EMBL" id="CP014476">
    <property type="protein sequence ID" value="AMK78809.1"/>
    <property type="molecule type" value="Genomic_DNA"/>
</dbReference>
<accession>A0A140E5Y5</accession>
<name>A0A140E5Y5_9GAMM</name>
<evidence type="ECO:0000313" key="4">
    <source>
        <dbReference type="EMBL" id="AMK78809.1"/>
    </source>
</evidence>
<protein>
    <recommendedName>
        <fullName evidence="6">MotA/TolQ/ExbB proton channel domain-containing protein</fullName>
    </recommendedName>
</protein>
<feature type="transmembrane region" description="Helical" evidence="2">
    <location>
        <begin position="116"/>
        <end position="134"/>
    </location>
</feature>
<feature type="chain" id="PRO_5007807321" description="MotA/TolQ/ExbB proton channel domain-containing protein" evidence="3">
    <location>
        <begin position="26"/>
        <end position="448"/>
    </location>
</feature>
<evidence type="ECO:0000256" key="2">
    <source>
        <dbReference type="SAM" id="Phobius"/>
    </source>
</evidence>
<dbReference type="KEGG" id="mdn:JT25_020340"/>
<feature type="transmembrane region" description="Helical" evidence="2">
    <location>
        <begin position="41"/>
        <end position="61"/>
    </location>
</feature>
<evidence type="ECO:0000313" key="5">
    <source>
        <dbReference type="Proteomes" id="UP000030512"/>
    </source>
</evidence>
<keyword evidence="2" id="KW-1133">Transmembrane helix</keyword>
<dbReference type="STRING" id="1538553.JT25_020340"/>
<reference evidence="4 5" key="1">
    <citation type="journal article" date="2015" name="Environ. Microbiol.">
        <title>Methane oxidation coupled to nitrate reduction under hypoxia by the Gammaproteobacterium Methylomonas denitrificans, sp. nov. type strain FJG1.</title>
        <authorList>
            <person name="Kits K.D."/>
            <person name="Klotz M.G."/>
            <person name="Stein L.Y."/>
        </authorList>
    </citation>
    <scope>NUCLEOTIDE SEQUENCE [LARGE SCALE GENOMIC DNA]</scope>
    <source>
        <strain evidence="4 5">FJG1</strain>
    </source>
</reference>
<dbReference type="RefSeq" id="WP_036276389.1">
    <property type="nucleotide sequence ID" value="NZ_CP014476.1"/>
</dbReference>
<dbReference type="AlphaFoldDB" id="A0A140E5Y5"/>
<keyword evidence="2" id="KW-0812">Transmembrane</keyword>
<dbReference type="Proteomes" id="UP000030512">
    <property type="component" value="Chromosome"/>
</dbReference>
<proteinExistence type="predicted"/>
<evidence type="ECO:0000256" key="1">
    <source>
        <dbReference type="SAM" id="MobiDB-lite"/>
    </source>
</evidence>
<keyword evidence="2" id="KW-0472">Membrane</keyword>
<evidence type="ECO:0000256" key="3">
    <source>
        <dbReference type="SAM" id="SignalP"/>
    </source>
</evidence>
<sequence>MHKPTYRLKTLSYIGLSLLPLSVAAQTAAVNGEEKPIALSIHFLITLGILAVVVLAFLLYLRHLQKTFLETCTREKQLALFFQSPAGLPEGTIRGVIAMLIVTASMLFLALPNNQFPDVLGGILGTIIGFYFGARGQNRDSESAALQQAHEATTQRDEAVSQQQQSKTGSMLETVSTGIDMARTVAGLLPKEIGGKYVDLANKVEKGVNVAKGLMGEGKIEDALHAVTDTQITLDQDGPLTDIVGSAVKTFGATLGTFMPPAALIAAVVAGTVKLTGIYYQKWKARILHMPFSPAAGLTLEPVDDNTGFMLLRQSPLFRTAFQAQMENPKFMKDAVNDFIGNADSAKLFEKYAELGGFKTLEQFEEGLDEFHRTAADRELKSLILARDPAMFGNTGGYESVLQAVDKLHQNPDALKDLDSLIVVTEKLQAEDKPVAGMINKILEGPAS</sequence>
<evidence type="ECO:0008006" key="6">
    <source>
        <dbReference type="Google" id="ProtNLM"/>
    </source>
</evidence>
<keyword evidence="5" id="KW-1185">Reference proteome</keyword>
<dbReference type="OrthoDB" id="5572322at2"/>
<feature type="transmembrane region" description="Helical" evidence="2">
    <location>
        <begin position="91"/>
        <end position="110"/>
    </location>
</feature>
<keyword evidence="3" id="KW-0732">Signal</keyword>
<feature type="region of interest" description="Disordered" evidence="1">
    <location>
        <begin position="142"/>
        <end position="172"/>
    </location>
</feature>